<reference evidence="1 2" key="1">
    <citation type="journal article" date="2018" name="PLoS ONE">
        <title>The draft genome of Kipferlia bialata reveals reductive genome evolution in fornicate parasites.</title>
        <authorList>
            <person name="Tanifuji G."/>
            <person name="Takabayashi S."/>
            <person name="Kume K."/>
            <person name="Takagi M."/>
            <person name="Nakayama T."/>
            <person name="Kamikawa R."/>
            <person name="Inagaki Y."/>
            <person name="Hashimoto T."/>
        </authorList>
    </citation>
    <scope>NUCLEOTIDE SEQUENCE [LARGE SCALE GENOMIC DNA]</scope>
    <source>
        <strain evidence="1">NY0173</strain>
    </source>
</reference>
<name>A0A9K3DC30_9EUKA</name>
<keyword evidence="2" id="KW-1185">Reference proteome</keyword>
<proteinExistence type="predicted"/>
<dbReference type="EMBL" id="BDIP01010398">
    <property type="protein sequence ID" value="GIQ92731.1"/>
    <property type="molecule type" value="Genomic_DNA"/>
</dbReference>
<sequence>LFTLLYQQRVSRGEGERDVGSGPLLQLLWPDTWRQPGTGTV</sequence>
<feature type="non-terminal residue" evidence="1">
    <location>
        <position position="41"/>
    </location>
</feature>
<accession>A0A9K3DC30</accession>
<evidence type="ECO:0000313" key="2">
    <source>
        <dbReference type="Proteomes" id="UP000265618"/>
    </source>
</evidence>
<dbReference type="Proteomes" id="UP000265618">
    <property type="component" value="Unassembled WGS sequence"/>
</dbReference>
<evidence type="ECO:0000313" key="1">
    <source>
        <dbReference type="EMBL" id="GIQ92731.1"/>
    </source>
</evidence>
<dbReference type="AlphaFoldDB" id="A0A9K3DC30"/>
<gene>
    <name evidence="1" type="ORF">KIPB_016668</name>
</gene>
<comment type="caution">
    <text evidence="1">The sequence shown here is derived from an EMBL/GenBank/DDBJ whole genome shotgun (WGS) entry which is preliminary data.</text>
</comment>
<protein>
    <submittedName>
        <fullName evidence="1">Uncharacterized protein</fullName>
    </submittedName>
</protein>
<organism evidence="1 2">
    <name type="scientific">Kipferlia bialata</name>
    <dbReference type="NCBI Taxonomy" id="797122"/>
    <lineage>
        <taxon>Eukaryota</taxon>
        <taxon>Metamonada</taxon>
        <taxon>Carpediemonas-like organisms</taxon>
        <taxon>Kipferlia</taxon>
    </lineage>
</organism>